<sequence length="65" mass="6703">MTLPALPPRPQPPQDYDCCGGGCADCELRLYGRALSEWKKLAAAHEAAVSGHSGSAAPESTAPPP</sequence>
<protein>
    <submittedName>
        <fullName evidence="3">Oxidoreductase</fullName>
    </submittedName>
</protein>
<feature type="region of interest" description="Disordered" evidence="1">
    <location>
        <begin position="46"/>
        <end position="65"/>
    </location>
</feature>
<evidence type="ECO:0000313" key="3">
    <source>
        <dbReference type="EMBL" id="ROH85985.1"/>
    </source>
</evidence>
<comment type="caution">
    <text evidence="3">The sequence shown here is derived from an EMBL/GenBank/DDBJ whole genome shotgun (WGS) entry which is preliminary data.</text>
</comment>
<dbReference type="InterPro" id="IPR019180">
    <property type="entry name" value="Oxidoreductase-like_N"/>
</dbReference>
<dbReference type="RefSeq" id="WP_123212994.1">
    <property type="nucleotide sequence ID" value="NZ_RJVO01000010.1"/>
</dbReference>
<evidence type="ECO:0000313" key="4">
    <source>
        <dbReference type="Proteomes" id="UP000282106"/>
    </source>
</evidence>
<gene>
    <name evidence="3" type="ORF">ED208_16305</name>
</gene>
<name>A0A3N0UZW4_9GAMM</name>
<dbReference type="Pfam" id="PF09791">
    <property type="entry name" value="Oxidored-like"/>
    <property type="match status" value="1"/>
</dbReference>
<dbReference type="EMBL" id="RJVO01000010">
    <property type="protein sequence ID" value="ROH85985.1"/>
    <property type="molecule type" value="Genomic_DNA"/>
</dbReference>
<evidence type="ECO:0000256" key="1">
    <source>
        <dbReference type="SAM" id="MobiDB-lite"/>
    </source>
</evidence>
<dbReference type="Proteomes" id="UP000282106">
    <property type="component" value="Unassembled WGS sequence"/>
</dbReference>
<proteinExistence type="predicted"/>
<keyword evidence="4" id="KW-1185">Reference proteome</keyword>
<feature type="domain" description="Oxidoreductase-like" evidence="2">
    <location>
        <begin position="6"/>
        <end position="43"/>
    </location>
</feature>
<evidence type="ECO:0000259" key="2">
    <source>
        <dbReference type="Pfam" id="PF09791"/>
    </source>
</evidence>
<organism evidence="3 4">
    <name type="scientific">Stagnimonas aquatica</name>
    <dbReference type="NCBI Taxonomy" id="2689987"/>
    <lineage>
        <taxon>Bacteria</taxon>
        <taxon>Pseudomonadati</taxon>
        <taxon>Pseudomonadota</taxon>
        <taxon>Gammaproteobacteria</taxon>
        <taxon>Nevskiales</taxon>
        <taxon>Nevskiaceae</taxon>
        <taxon>Stagnimonas</taxon>
    </lineage>
</organism>
<dbReference type="AlphaFoldDB" id="A0A3N0UZW4"/>
<dbReference type="InParanoid" id="A0A3N0UZW4"/>
<reference evidence="3 4" key="1">
    <citation type="submission" date="2018-10" db="EMBL/GenBank/DDBJ databases">
        <authorList>
            <person name="Chen W.-M."/>
        </authorList>
    </citation>
    <scope>NUCLEOTIDE SEQUENCE [LARGE SCALE GENOMIC DNA]</scope>
    <source>
        <strain evidence="3 4">THS-13</strain>
    </source>
</reference>
<accession>A0A3N0UZW4</accession>